<evidence type="ECO:0000259" key="7">
    <source>
        <dbReference type="PROSITE" id="PS50222"/>
    </source>
</evidence>
<evidence type="ECO:0000313" key="8">
    <source>
        <dbReference type="EMBL" id="CAF1340752.1"/>
    </source>
</evidence>
<accession>A0A815GJP7</accession>
<evidence type="ECO:0000256" key="2">
    <source>
        <dbReference type="ARBA" id="ARBA00022707"/>
    </source>
</evidence>
<dbReference type="CDD" id="cd00051">
    <property type="entry name" value="EFh"/>
    <property type="match status" value="1"/>
</dbReference>
<evidence type="ECO:0000256" key="1">
    <source>
        <dbReference type="ARBA" id="ARBA00006049"/>
    </source>
</evidence>
<evidence type="ECO:0000313" key="9">
    <source>
        <dbReference type="Proteomes" id="UP000663882"/>
    </source>
</evidence>
<evidence type="ECO:0000256" key="4">
    <source>
        <dbReference type="ARBA" id="ARBA00022737"/>
    </source>
</evidence>
<name>A0A815GJP7_9BILA</name>
<dbReference type="SUPFAM" id="SSF47473">
    <property type="entry name" value="EF-hand"/>
    <property type="match status" value="1"/>
</dbReference>
<keyword evidence="5" id="KW-0106">Calcium</keyword>
<organism evidence="8 9">
    <name type="scientific">Rotaria sordida</name>
    <dbReference type="NCBI Taxonomy" id="392033"/>
    <lineage>
        <taxon>Eukaryota</taxon>
        <taxon>Metazoa</taxon>
        <taxon>Spiralia</taxon>
        <taxon>Gnathifera</taxon>
        <taxon>Rotifera</taxon>
        <taxon>Eurotatoria</taxon>
        <taxon>Bdelloidea</taxon>
        <taxon>Philodinida</taxon>
        <taxon>Philodinidae</taxon>
        <taxon>Rotaria</taxon>
    </lineage>
</organism>
<dbReference type="GO" id="GO:0005509">
    <property type="term" value="F:calcium ion binding"/>
    <property type="evidence" value="ECO:0007669"/>
    <property type="project" value="InterPro"/>
</dbReference>
<dbReference type="SMART" id="SM00054">
    <property type="entry name" value="EFh"/>
    <property type="match status" value="2"/>
</dbReference>
<dbReference type="AlphaFoldDB" id="A0A815GJP7"/>
<evidence type="ECO:0000256" key="5">
    <source>
        <dbReference type="ARBA" id="ARBA00022837"/>
    </source>
</evidence>
<dbReference type="PROSITE" id="PS00018">
    <property type="entry name" value="EF_HAND_1"/>
    <property type="match status" value="2"/>
</dbReference>
<evidence type="ECO:0000256" key="6">
    <source>
        <dbReference type="ARBA" id="ARBA00023288"/>
    </source>
</evidence>
<proteinExistence type="inferred from homology"/>
<protein>
    <recommendedName>
        <fullName evidence="7">EF-hand domain-containing protein</fullName>
    </recommendedName>
</protein>
<feature type="domain" description="EF-hand" evidence="7">
    <location>
        <begin position="66"/>
        <end position="101"/>
    </location>
</feature>
<evidence type="ECO:0000256" key="3">
    <source>
        <dbReference type="ARBA" id="ARBA00022723"/>
    </source>
</evidence>
<dbReference type="InterPro" id="IPR002048">
    <property type="entry name" value="EF_hand_dom"/>
</dbReference>
<dbReference type="PANTHER" id="PTHR23055:SF178">
    <property type="entry name" value="NEUROCALCIN HOMOLOG"/>
    <property type="match status" value="1"/>
</dbReference>
<feature type="domain" description="EF-hand" evidence="7">
    <location>
        <begin position="102"/>
        <end position="137"/>
    </location>
</feature>
<comment type="similarity">
    <text evidence="1">Belongs to the recoverin family.</text>
</comment>
<reference evidence="8" key="1">
    <citation type="submission" date="2021-02" db="EMBL/GenBank/DDBJ databases">
        <authorList>
            <person name="Nowell W R."/>
        </authorList>
    </citation>
    <scope>NUCLEOTIDE SEQUENCE</scope>
</reference>
<keyword evidence="2" id="KW-0519">Myristate</keyword>
<keyword evidence="4" id="KW-0677">Repeat</keyword>
<dbReference type="InterPro" id="IPR028846">
    <property type="entry name" value="Recoverin"/>
</dbReference>
<dbReference type="EMBL" id="CAJNOO010003510">
    <property type="protein sequence ID" value="CAF1340752.1"/>
    <property type="molecule type" value="Genomic_DNA"/>
</dbReference>
<dbReference type="Gene3D" id="1.10.238.10">
    <property type="entry name" value="EF-hand"/>
    <property type="match status" value="1"/>
</dbReference>
<dbReference type="OrthoDB" id="26525at2759"/>
<keyword evidence="6" id="KW-0449">Lipoprotein</keyword>
<dbReference type="PROSITE" id="PS50222">
    <property type="entry name" value="EF_HAND_2"/>
    <property type="match status" value="2"/>
</dbReference>
<dbReference type="InterPro" id="IPR011992">
    <property type="entry name" value="EF-hand-dom_pair"/>
</dbReference>
<dbReference type="PANTHER" id="PTHR23055">
    <property type="entry name" value="CALCIUM BINDING PROTEINS"/>
    <property type="match status" value="1"/>
</dbReference>
<dbReference type="PRINTS" id="PR00450">
    <property type="entry name" value="RECOVERIN"/>
</dbReference>
<dbReference type="Proteomes" id="UP000663882">
    <property type="component" value="Unassembled WGS sequence"/>
</dbReference>
<comment type="caution">
    <text evidence="8">The sequence shown here is derived from an EMBL/GenBank/DDBJ whole genome shotgun (WGS) entry which is preliminary data.</text>
</comment>
<gene>
    <name evidence="8" type="ORF">RFH988_LOCUS31767</name>
</gene>
<dbReference type="InterPro" id="IPR018247">
    <property type="entry name" value="EF_Hand_1_Ca_BS"/>
</dbReference>
<sequence length="204" mass="24285">MGNKHPKIPKQEELTRKRIHYLKKITKFSEAEIQDWHVGFFQDCPDGKLNKETLTKEYKRYYGEHQANIFCDYVFKIFDKNRDDSISFNEFLIAVSTRGQGRLRDRLGLIFDMYDSSRDKKLDTKELTALITAMVKLLLESKNDHVTVFEQDLSQLFDQLKEFIFVDICGIIPREKVEPYRLMAQTRFPNSRIDVQLTRFCLWI</sequence>
<keyword evidence="3" id="KW-0479">Metal-binding</keyword>